<evidence type="ECO:0000256" key="5">
    <source>
        <dbReference type="ARBA" id="ARBA00022679"/>
    </source>
</evidence>
<evidence type="ECO:0000256" key="8">
    <source>
        <dbReference type="ARBA" id="ARBA00022989"/>
    </source>
</evidence>
<dbReference type="OrthoDB" id="592847at2759"/>
<dbReference type="EC" id="2.4.1.-" evidence="11"/>
<feature type="signal peptide" evidence="12">
    <location>
        <begin position="1"/>
        <end position="33"/>
    </location>
</feature>
<dbReference type="AlphaFoldDB" id="A0A2J8A800"/>
<evidence type="ECO:0000256" key="10">
    <source>
        <dbReference type="ARBA" id="ARBA00023136"/>
    </source>
</evidence>
<keyword evidence="9 11" id="KW-0333">Golgi apparatus</keyword>
<dbReference type="InterPro" id="IPR002659">
    <property type="entry name" value="Glyco_trans_31"/>
</dbReference>
<keyword evidence="5 13" id="KW-0808">Transferase</keyword>
<sequence length="391" mass="42385">MHFRGIDGSGIGPRLRCCALAVVIALFLASGSAARRPARAVKGSSLGTWASHKYRARMMRDLQSRNAATPATIVASNLSIAAARLSSATLIGAVQVGPAAHAGVVEPKARSADQVRVFIGVMTAASPPGAAPYSKYDYQGRRQLLRRTWLSEVAQHGHMAARFVVGREPAARAGGAAGAAGAARTRVKQRKIARQQWAQLEAEARQHGDFLQLDVEDCYTCLTAKSQAFFKRVIEDYPSVEWIVKADDDVYVQPQRLLMAADQWAASKADLYVLSARVAKGVVARRQHALRPSGSCEDSAIGFYMLGSNARYLDDRRLCSLGCDNASVAVWDQREQGLAPGTALVLHDHPLCRTTPAWPLPYMLRRSGNAVEVKDEAGTRAREAAWARVRV</sequence>
<keyword evidence="6" id="KW-0812">Transmembrane</keyword>
<organism evidence="13 14">
    <name type="scientific">Tetrabaena socialis</name>
    <dbReference type="NCBI Taxonomy" id="47790"/>
    <lineage>
        <taxon>Eukaryota</taxon>
        <taxon>Viridiplantae</taxon>
        <taxon>Chlorophyta</taxon>
        <taxon>core chlorophytes</taxon>
        <taxon>Chlorophyceae</taxon>
        <taxon>CS clade</taxon>
        <taxon>Chlamydomonadales</taxon>
        <taxon>Tetrabaenaceae</taxon>
        <taxon>Tetrabaena</taxon>
    </lineage>
</organism>
<keyword evidence="10" id="KW-0472">Membrane</keyword>
<comment type="cofactor">
    <cofactor evidence="11">
        <name>Mn(2+)</name>
        <dbReference type="ChEBI" id="CHEBI:29035"/>
    </cofactor>
</comment>
<keyword evidence="4 11" id="KW-0328">Glycosyltransferase</keyword>
<name>A0A2J8A800_9CHLO</name>
<keyword evidence="12" id="KW-0732">Signal</keyword>
<comment type="caution">
    <text evidence="13">The sequence shown here is derived from an EMBL/GenBank/DDBJ whole genome shotgun (WGS) entry which is preliminary data.</text>
</comment>
<dbReference type="UniPathway" id="UPA00378"/>
<keyword evidence="11" id="KW-0464">Manganese</keyword>
<evidence type="ECO:0000256" key="2">
    <source>
        <dbReference type="ARBA" id="ARBA00004922"/>
    </source>
</evidence>
<evidence type="ECO:0000256" key="11">
    <source>
        <dbReference type="RuleBase" id="RU363063"/>
    </source>
</evidence>
<dbReference type="Pfam" id="PF01762">
    <property type="entry name" value="Galactosyl_T"/>
    <property type="match status" value="1"/>
</dbReference>
<comment type="subcellular location">
    <subcellularLocation>
        <location evidence="1 11">Golgi apparatus membrane</location>
        <topology evidence="1 11">Single-pass type II membrane protein</topology>
    </subcellularLocation>
</comment>
<dbReference type="PANTHER" id="PTHR11214">
    <property type="entry name" value="BETA-1,3-N-ACETYLGLUCOSAMINYLTRANSFERASE"/>
    <property type="match status" value="1"/>
</dbReference>
<feature type="chain" id="PRO_5014357556" description="Hexosyltransferase" evidence="12">
    <location>
        <begin position="34"/>
        <end position="391"/>
    </location>
</feature>
<accession>A0A2J8A800</accession>
<evidence type="ECO:0000256" key="4">
    <source>
        <dbReference type="ARBA" id="ARBA00022676"/>
    </source>
</evidence>
<dbReference type="EMBL" id="PGGS01000120">
    <property type="protein sequence ID" value="PNH08656.1"/>
    <property type="molecule type" value="Genomic_DNA"/>
</dbReference>
<proteinExistence type="inferred from homology"/>
<evidence type="ECO:0000256" key="3">
    <source>
        <dbReference type="ARBA" id="ARBA00008661"/>
    </source>
</evidence>
<keyword evidence="7" id="KW-0735">Signal-anchor</keyword>
<evidence type="ECO:0000256" key="6">
    <source>
        <dbReference type="ARBA" id="ARBA00022692"/>
    </source>
</evidence>
<dbReference type="Gene3D" id="3.90.550.50">
    <property type="match status" value="1"/>
</dbReference>
<dbReference type="GO" id="GO:0008378">
    <property type="term" value="F:galactosyltransferase activity"/>
    <property type="evidence" value="ECO:0007669"/>
    <property type="project" value="TreeGrafter"/>
</dbReference>
<dbReference type="GO" id="GO:0000139">
    <property type="term" value="C:Golgi membrane"/>
    <property type="evidence" value="ECO:0007669"/>
    <property type="project" value="UniProtKB-SubCell"/>
</dbReference>
<comment type="pathway">
    <text evidence="2">Protein modification; protein glycosylation.</text>
</comment>
<dbReference type="Proteomes" id="UP000236333">
    <property type="component" value="Unassembled WGS sequence"/>
</dbReference>
<reference evidence="13 14" key="1">
    <citation type="journal article" date="2017" name="Mol. Biol. Evol.">
        <title>The 4-celled Tetrabaena socialis nuclear genome reveals the essential components for genetic control of cell number at the origin of multicellularity in the volvocine lineage.</title>
        <authorList>
            <person name="Featherston J."/>
            <person name="Arakaki Y."/>
            <person name="Hanschen E.R."/>
            <person name="Ferris P.J."/>
            <person name="Michod R.E."/>
            <person name="Olson B.J.S.C."/>
            <person name="Nozaki H."/>
            <person name="Durand P.M."/>
        </authorList>
    </citation>
    <scope>NUCLEOTIDE SEQUENCE [LARGE SCALE GENOMIC DNA]</scope>
    <source>
        <strain evidence="13 14">NIES-571</strain>
    </source>
</reference>
<keyword evidence="14" id="KW-1185">Reference proteome</keyword>
<evidence type="ECO:0000313" key="14">
    <source>
        <dbReference type="Proteomes" id="UP000236333"/>
    </source>
</evidence>
<protein>
    <recommendedName>
        <fullName evidence="11">Hexosyltransferase</fullName>
        <ecNumber evidence="11">2.4.1.-</ecNumber>
    </recommendedName>
</protein>
<gene>
    <name evidence="13" type="ORF">TSOC_004765</name>
</gene>
<evidence type="ECO:0000256" key="12">
    <source>
        <dbReference type="SAM" id="SignalP"/>
    </source>
</evidence>
<evidence type="ECO:0000256" key="1">
    <source>
        <dbReference type="ARBA" id="ARBA00004323"/>
    </source>
</evidence>
<dbReference type="PANTHER" id="PTHR11214:SF3">
    <property type="entry name" value="BETA-1,3-GALACTOSYLTRANSFERASE 6"/>
    <property type="match status" value="1"/>
</dbReference>
<evidence type="ECO:0000256" key="7">
    <source>
        <dbReference type="ARBA" id="ARBA00022968"/>
    </source>
</evidence>
<comment type="similarity">
    <text evidence="3 11">Belongs to the glycosyltransferase 31 family.</text>
</comment>
<keyword evidence="8" id="KW-1133">Transmembrane helix</keyword>
<evidence type="ECO:0000256" key="9">
    <source>
        <dbReference type="ARBA" id="ARBA00023034"/>
    </source>
</evidence>
<evidence type="ECO:0000313" key="13">
    <source>
        <dbReference type="EMBL" id="PNH08656.1"/>
    </source>
</evidence>